<dbReference type="Pfam" id="PF03922">
    <property type="entry name" value="OmpW"/>
    <property type="match status" value="1"/>
</dbReference>
<keyword evidence="4" id="KW-1185">Reference proteome</keyword>
<evidence type="ECO:0000256" key="1">
    <source>
        <dbReference type="ARBA" id="ARBA00004442"/>
    </source>
</evidence>
<evidence type="ECO:0000313" key="3">
    <source>
        <dbReference type="EMBL" id="MCS0592656.1"/>
    </source>
</evidence>
<dbReference type="InterPro" id="IPR005618">
    <property type="entry name" value="OMPW"/>
</dbReference>
<name>A0ABT2AEL9_9BURK</name>
<sequence length="226" mass="24157">MNVSKNVVKMLVAAGALAAATGAMAQSKGQFAMSVGVNQLVPKVESGAISAPALPNSLGDVGKDTQPVLLVNYGLTDNISVETALGTPYKHKLYGAGAIQGTGQLGTVKALPAIALVQYRFFTPDTPFRPYIGLGVTRAMFMKETGSFAMTALTNPGAGVPTTFSIDNKWTYTGQLGVQMNVDQHWYANVAFLKTRLRTDVHFSTGQYQHMKLDPNAYILTVGYKF</sequence>
<accession>A0ABT2AEL9</accession>
<organism evidence="3 4">
    <name type="scientific">Massilia norwichensis</name>
    <dbReference type="NCBI Taxonomy" id="1442366"/>
    <lineage>
        <taxon>Bacteria</taxon>
        <taxon>Pseudomonadati</taxon>
        <taxon>Pseudomonadota</taxon>
        <taxon>Betaproteobacteria</taxon>
        <taxon>Burkholderiales</taxon>
        <taxon>Oxalobacteraceae</taxon>
        <taxon>Telluria group</taxon>
        <taxon>Massilia</taxon>
    </lineage>
</organism>
<dbReference type="Gene3D" id="2.40.160.20">
    <property type="match status" value="1"/>
</dbReference>
<dbReference type="PANTHER" id="PTHR36920:SF1">
    <property type="entry name" value="OUTER MEMBRANE PROTEIN W"/>
    <property type="match status" value="1"/>
</dbReference>
<dbReference type="RefSeq" id="WP_258848424.1">
    <property type="nucleotide sequence ID" value="NZ_JANUGX010000064.1"/>
</dbReference>
<proteinExistence type="predicted"/>
<keyword evidence="2" id="KW-0732">Signal</keyword>
<feature type="signal peptide" evidence="2">
    <location>
        <begin position="1"/>
        <end position="25"/>
    </location>
</feature>
<evidence type="ECO:0000256" key="2">
    <source>
        <dbReference type="SAM" id="SignalP"/>
    </source>
</evidence>
<reference evidence="3 4" key="1">
    <citation type="submission" date="2022-08" db="EMBL/GenBank/DDBJ databases">
        <title>Reclassification of Massilia species as members of the genera Telluria, Duganella, Pseudoduganella, Mokoshia gen. nov. and Zemynaea gen. nov. using orthogonal and non-orthogonal genome-based approaches.</title>
        <authorList>
            <person name="Bowman J.P."/>
        </authorList>
    </citation>
    <scope>NUCLEOTIDE SEQUENCE [LARGE SCALE GENOMIC DNA]</scope>
    <source>
        <strain evidence="3 4">LMG 28164</strain>
    </source>
</reference>
<protein>
    <submittedName>
        <fullName evidence="3">Outer membrane beta-barrel protein</fullName>
    </submittedName>
</protein>
<comment type="subcellular location">
    <subcellularLocation>
        <location evidence="1">Cell outer membrane</location>
    </subcellularLocation>
</comment>
<dbReference type="SUPFAM" id="SSF56925">
    <property type="entry name" value="OMPA-like"/>
    <property type="match status" value="1"/>
</dbReference>
<dbReference type="EMBL" id="JANUGX010000064">
    <property type="protein sequence ID" value="MCS0592656.1"/>
    <property type="molecule type" value="Genomic_DNA"/>
</dbReference>
<dbReference type="PANTHER" id="PTHR36920">
    <property type="match status" value="1"/>
</dbReference>
<feature type="chain" id="PRO_5045488538" evidence="2">
    <location>
        <begin position="26"/>
        <end position="226"/>
    </location>
</feature>
<dbReference type="InterPro" id="IPR011250">
    <property type="entry name" value="OMP/PagP_B-barrel"/>
</dbReference>
<evidence type="ECO:0000313" key="4">
    <source>
        <dbReference type="Proteomes" id="UP001205560"/>
    </source>
</evidence>
<dbReference type="Proteomes" id="UP001205560">
    <property type="component" value="Unassembled WGS sequence"/>
</dbReference>
<comment type="caution">
    <text evidence="3">The sequence shown here is derived from an EMBL/GenBank/DDBJ whole genome shotgun (WGS) entry which is preliminary data.</text>
</comment>
<gene>
    <name evidence="3" type="ORF">NX782_26090</name>
</gene>